<dbReference type="InterPro" id="IPR039104">
    <property type="entry name" value="6PGL"/>
</dbReference>
<name>A0A844BCU5_9RHOB</name>
<proteinExistence type="inferred from homology"/>
<comment type="caution">
    <text evidence="9">The sequence shown here is derived from an EMBL/GenBank/DDBJ whole genome shotgun (WGS) entry which is preliminary data.</text>
</comment>
<accession>A0A844BCU5</accession>
<dbReference type="SUPFAM" id="SSF100950">
    <property type="entry name" value="NagB/RpiA/CoA transferase-like"/>
    <property type="match status" value="1"/>
</dbReference>
<dbReference type="RefSeq" id="WP_153747741.1">
    <property type="nucleotide sequence ID" value="NZ_BAAADI010000026.1"/>
</dbReference>
<dbReference type="InterPro" id="IPR037171">
    <property type="entry name" value="NagB/RpiA_transferase-like"/>
</dbReference>
<dbReference type="AlphaFoldDB" id="A0A844BCU5"/>
<feature type="domain" description="Glucosamine/galactosamine-6-phosphate isomerase" evidence="8">
    <location>
        <begin position="8"/>
        <end position="218"/>
    </location>
</feature>
<protein>
    <recommendedName>
        <fullName evidence="6 7">6-phosphogluconolactonase</fullName>
        <shortName evidence="7">6PGL</shortName>
        <ecNumber evidence="5 7">3.1.1.31</ecNumber>
    </recommendedName>
</protein>
<dbReference type="PANTHER" id="PTHR11054">
    <property type="entry name" value="6-PHOSPHOGLUCONOLACTONASE"/>
    <property type="match status" value="1"/>
</dbReference>
<dbReference type="Gene3D" id="3.40.50.1360">
    <property type="match status" value="1"/>
</dbReference>
<evidence type="ECO:0000256" key="3">
    <source>
        <dbReference type="ARBA" id="ARBA00004961"/>
    </source>
</evidence>
<evidence type="ECO:0000313" key="9">
    <source>
        <dbReference type="EMBL" id="MRH20428.1"/>
    </source>
</evidence>
<dbReference type="EMBL" id="WJPO01000005">
    <property type="protein sequence ID" value="MRH20428.1"/>
    <property type="molecule type" value="Genomic_DNA"/>
</dbReference>
<comment type="similarity">
    <text evidence="4 7">Belongs to the glucosamine/galactosamine-6-phosphate isomerase family. 6-phosphogluconolactonase subfamily.</text>
</comment>
<dbReference type="GO" id="GO:0017057">
    <property type="term" value="F:6-phosphogluconolactonase activity"/>
    <property type="evidence" value="ECO:0007669"/>
    <property type="project" value="UniProtKB-UniRule"/>
</dbReference>
<dbReference type="PANTHER" id="PTHR11054:SF0">
    <property type="entry name" value="6-PHOSPHOGLUCONOLACTONASE"/>
    <property type="match status" value="1"/>
</dbReference>
<dbReference type="UniPathway" id="UPA00115">
    <property type="reaction ID" value="UER00409"/>
</dbReference>
<evidence type="ECO:0000256" key="6">
    <source>
        <dbReference type="ARBA" id="ARBA00020337"/>
    </source>
</evidence>
<evidence type="ECO:0000256" key="1">
    <source>
        <dbReference type="ARBA" id="ARBA00000832"/>
    </source>
</evidence>
<evidence type="ECO:0000256" key="4">
    <source>
        <dbReference type="ARBA" id="ARBA00010662"/>
    </source>
</evidence>
<comment type="catalytic activity">
    <reaction evidence="1 7">
        <text>6-phospho-D-glucono-1,5-lactone + H2O = 6-phospho-D-gluconate + H(+)</text>
        <dbReference type="Rhea" id="RHEA:12556"/>
        <dbReference type="ChEBI" id="CHEBI:15377"/>
        <dbReference type="ChEBI" id="CHEBI:15378"/>
        <dbReference type="ChEBI" id="CHEBI:57955"/>
        <dbReference type="ChEBI" id="CHEBI:58759"/>
        <dbReference type="EC" id="3.1.1.31"/>
    </reaction>
</comment>
<comment type="function">
    <text evidence="2 7">Hydrolysis of 6-phosphogluconolactone to 6-phosphogluconate.</text>
</comment>
<evidence type="ECO:0000256" key="5">
    <source>
        <dbReference type="ARBA" id="ARBA00013198"/>
    </source>
</evidence>
<dbReference type="GO" id="GO:0005975">
    <property type="term" value="P:carbohydrate metabolic process"/>
    <property type="evidence" value="ECO:0007669"/>
    <property type="project" value="UniProtKB-UniRule"/>
</dbReference>
<gene>
    <name evidence="7 9" type="primary">pgl</name>
    <name evidence="9" type="ORF">GH815_05430</name>
</gene>
<dbReference type="Pfam" id="PF01182">
    <property type="entry name" value="Glucosamine_iso"/>
    <property type="match status" value="1"/>
</dbReference>
<keyword evidence="7 9" id="KW-0378">Hydrolase</keyword>
<evidence type="ECO:0000313" key="10">
    <source>
        <dbReference type="Proteomes" id="UP000466730"/>
    </source>
</evidence>
<comment type="pathway">
    <text evidence="3 7">Carbohydrate degradation; pentose phosphate pathway; D-ribulose 5-phosphate from D-glucose 6-phosphate (oxidative stage): step 2/3.</text>
</comment>
<keyword evidence="10" id="KW-1185">Reference proteome</keyword>
<dbReference type="InterPro" id="IPR006148">
    <property type="entry name" value="Glc/Gal-6P_isomerase"/>
</dbReference>
<evidence type="ECO:0000259" key="8">
    <source>
        <dbReference type="Pfam" id="PF01182"/>
    </source>
</evidence>
<evidence type="ECO:0000256" key="7">
    <source>
        <dbReference type="RuleBase" id="RU365095"/>
    </source>
</evidence>
<dbReference type="EC" id="3.1.1.31" evidence="5 7"/>
<sequence>MKLVTYPDVEMMMIDLANKLAGELNTVLFHAEQASIALPGGTTPGPLYDALCASSLDWRRVRVLPTDERLVPPDSPRSNEGMIRARLLTGAAAEAQMIALRPGADGMDGLAGRVAEVLPLDILLLGMGADMHIASLFPGAPELEDALRADAPPVMQITPPAQPEPRLSLTAPALRSATIVHILITGADKRAALERAVEIDDPLLAPVCAVLGSATIHWAE</sequence>
<dbReference type="GO" id="GO:0006098">
    <property type="term" value="P:pentose-phosphate shunt"/>
    <property type="evidence" value="ECO:0007669"/>
    <property type="project" value="UniProtKB-UniPathway"/>
</dbReference>
<evidence type="ECO:0000256" key="2">
    <source>
        <dbReference type="ARBA" id="ARBA00002681"/>
    </source>
</evidence>
<reference evidence="9 10" key="1">
    <citation type="submission" date="2019-11" db="EMBL/GenBank/DDBJ databases">
        <title>Draft Whole-Genome sequence of the marine photosynthetic bacterium Rhodovulum strictum DSM 11289.</title>
        <authorList>
            <person name="Kyndt J.A."/>
            <person name="Meyer T.E."/>
        </authorList>
    </citation>
    <scope>NUCLEOTIDE SEQUENCE [LARGE SCALE GENOMIC DNA]</scope>
    <source>
        <strain evidence="9 10">DSM 11289</strain>
    </source>
</reference>
<dbReference type="NCBIfam" id="TIGR01198">
    <property type="entry name" value="pgl"/>
    <property type="match status" value="1"/>
</dbReference>
<dbReference type="OrthoDB" id="9810967at2"/>
<dbReference type="CDD" id="cd01400">
    <property type="entry name" value="6PGL"/>
    <property type="match status" value="1"/>
</dbReference>
<dbReference type="InterPro" id="IPR005900">
    <property type="entry name" value="6-phosphogluconolactonase_DevB"/>
</dbReference>
<organism evidence="9 10">
    <name type="scientific">Rhodovulum strictum</name>
    <dbReference type="NCBI Taxonomy" id="58314"/>
    <lineage>
        <taxon>Bacteria</taxon>
        <taxon>Pseudomonadati</taxon>
        <taxon>Pseudomonadota</taxon>
        <taxon>Alphaproteobacteria</taxon>
        <taxon>Rhodobacterales</taxon>
        <taxon>Paracoccaceae</taxon>
        <taxon>Rhodovulum</taxon>
    </lineage>
</organism>
<dbReference type="Proteomes" id="UP000466730">
    <property type="component" value="Unassembled WGS sequence"/>
</dbReference>